<dbReference type="Pfam" id="PF08368">
    <property type="entry name" value="FAST_2"/>
    <property type="match status" value="1"/>
</dbReference>
<sequence>MALKVLRRVLLLRTRLHSSVLVSWPRLLTAQPTGGGVCLWTFSGRRSLQQGSLQTRRSTSEAKMGVCTAIREPPFAARPRRDSLLDGVVCLSMLQQPSLGEERAFHQRLSACASSRQVLRLLRSLSPPLSDSMAAAVLHRLADLEQDGMGGLQDPEVLSDPALRAVCQQLEQESRRLSNAALVSVLLGCTRLYLDPWSRLMVRLVSESQERLDGVGLGVGELCVLARALLALEGPDCAMLVQVVEQLQRGDPSLWSLTELTGVYGALGAGVARGGRYQNLLNTMHTHALPAAARLEPAAVSDILGALVALDQSQALPLVIALCKQAVRHVPVFTDAQLVAVLSALMHFGHSDHFLVQALERHVPKTAFTASPEMVTKVAQYFSRRAVWSPAVFDAVAESFVYRADEYSTDQAARQLAALGTLGYVPPNAGQLFRKVEVVLHARFSQFQPWTLLELLHACTLLQRFPLNFVSRVFSPYFLQQLQEQGRGSDRVVLAQLTQLYMTVKLECPSYNGPRLLPKYRVKSFLMAGQSLETQVDPQLYNSVKSGLVDLLGARSYFASKVLTPYCYTLDVEIKLDEEGYVLPANHVDDVYKRIAVCVDGPKRFAVNERRLLGREAMKQRHLMLLGYEVVQIPHYEFEELKGRTETVEYLHKKIFPLSYRLSW</sequence>
<keyword evidence="2" id="KW-0496">Mitochondrion</keyword>
<evidence type="ECO:0000256" key="1">
    <source>
        <dbReference type="ARBA" id="ARBA00004173"/>
    </source>
</evidence>
<gene>
    <name evidence="5" type="primary">FASTKD3</name>
</gene>
<dbReference type="RefSeq" id="XP_028826023.1">
    <property type="nucleotide sequence ID" value="XM_028970190.1"/>
</dbReference>
<dbReference type="PANTHER" id="PTHR21228:SF9">
    <property type="entry name" value="FAST KINASE DOMAIN-CONTAINING PROTEIN 3, MITOCHONDRIAL"/>
    <property type="match status" value="1"/>
</dbReference>
<dbReference type="PROSITE" id="PS51286">
    <property type="entry name" value="RAP"/>
    <property type="match status" value="1"/>
</dbReference>
<dbReference type="Pfam" id="PF08373">
    <property type="entry name" value="RAP"/>
    <property type="match status" value="1"/>
</dbReference>
<keyword evidence="3" id="KW-0732">Signal</keyword>
<dbReference type="Ensembl" id="ENSDCDT00010000648.1">
    <property type="protein sequence ID" value="ENSDCDP00010000620.1"/>
    <property type="gene ID" value="ENSDCDG00010000348.1"/>
</dbReference>
<dbReference type="RefSeq" id="XP_028826022.1">
    <property type="nucleotide sequence ID" value="XM_028970189.1"/>
</dbReference>
<dbReference type="GO" id="GO:0035770">
    <property type="term" value="C:ribonucleoprotein granule"/>
    <property type="evidence" value="ECO:0007669"/>
    <property type="project" value="TreeGrafter"/>
</dbReference>
<dbReference type="GO" id="GO:0044528">
    <property type="term" value="P:regulation of mitochondrial mRNA stability"/>
    <property type="evidence" value="ECO:0007669"/>
    <property type="project" value="InterPro"/>
</dbReference>
<evidence type="ECO:0000259" key="4">
    <source>
        <dbReference type="PROSITE" id="PS51286"/>
    </source>
</evidence>
<evidence type="ECO:0000313" key="6">
    <source>
        <dbReference type="Proteomes" id="UP000694580"/>
    </source>
</evidence>
<feature type="chain" id="PRO_5044250311" description="RAP domain-containing protein" evidence="3">
    <location>
        <begin position="31"/>
        <end position="664"/>
    </location>
</feature>
<dbReference type="RefSeq" id="XP_028826021.1">
    <property type="nucleotide sequence ID" value="XM_028970188.1"/>
</dbReference>
<reference evidence="5" key="2">
    <citation type="submission" date="2025-08" db="UniProtKB">
        <authorList>
            <consortium name="Ensembl"/>
        </authorList>
    </citation>
    <scope>IDENTIFICATION</scope>
</reference>
<dbReference type="GO" id="GO:0005759">
    <property type="term" value="C:mitochondrial matrix"/>
    <property type="evidence" value="ECO:0007669"/>
    <property type="project" value="TreeGrafter"/>
</dbReference>
<dbReference type="InterPro" id="IPR010622">
    <property type="entry name" value="FAST_Leu-rich"/>
</dbReference>
<dbReference type="GO" id="GO:0003723">
    <property type="term" value="F:RNA binding"/>
    <property type="evidence" value="ECO:0007669"/>
    <property type="project" value="TreeGrafter"/>
</dbReference>
<evidence type="ECO:0000313" key="5">
    <source>
        <dbReference type="Ensembl" id="ENSDCDP00010000620.1"/>
    </source>
</evidence>
<reference evidence="5 6" key="1">
    <citation type="submission" date="2020-06" db="EMBL/GenBank/DDBJ databases">
        <authorList>
            <consortium name="Wellcome Sanger Institute Data Sharing"/>
        </authorList>
    </citation>
    <scope>NUCLEOTIDE SEQUENCE [LARGE SCALE GENOMIC DNA]</scope>
</reference>
<dbReference type="RefSeq" id="XP_028826020.1">
    <property type="nucleotide sequence ID" value="XM_028970187.1"/>
</dbReference>
<keyword evidence="6" id="KW-1185">Reference proteome</keyword>
<dbReference type="GeneTree" id="ENSGT01030000234607"/>
<dbReference type="Pfam" id="PF06743">
    <property type="entry name" value="FAST_1"/>
    <property type="match status" value="1"/>
</dbReference>
<dbReference type="Proteomes" id="UP000694580">
    <property type="component" value="Chromosome 2"/>
</dbReference>
<proteinExistence type="predicted"/>
<feature type="signal peptide" evidence="3">
    <location>
        <begin position="1"/>
        <end position="30"/>
    </location>
</feature>
<dbReference type="InterPro" id="IPR013579">
    <property type="entry name" value="FAST_2"/>
</dbReference>
<dbReference type="PANTHER" id="PTHR21228">
    <property type="entry name" value="FAST LEU-RICH DOMAIN-CONTAINING"/>
    <property type="match status" value="1"/>
</dbReference>
<organism evidence="5 6">
    <name type="scientific">Denticeps clupeoides</name>
    <name type="common">denticle herring</name>
    <dbReference type="NCBI Taxonomy" id="299321"/>
    <lineage>
        <taxon>Eukaryota</taxon>
        <taxon>Metazoa</taxon>
        <taxon>Chordata</taxon>
        <taxon>Craniata</taxon>
        <taxon>Vertebrata</taxon>
        <taxon>Euteleostomi</taxon>
        <taxon>Actinopterygii</taxon>
        <taxon>Neopterygii</taxon>
        <taxon>Teleostei</taxon>
        <taxon>Clupei</taxon>
        <taxon>Clupeiformes</taxon>
        <taxon>Denticipitoidei</taxon>
        <taxon>Denticipitidae</taxon>
        <taxon>Denticeps</taxon>
    </lineage>
</organism>
<dbReference type="InterPro" id="IPR050870">
    <property type="entry name" value="FAST_kinase"/>
</dbReference>
<protein>
    <recommendedName>
        <fullName evidence="4">RAP domain-containing protein</fullName>
    </recommendedName>
</protein>
<dbReference type="SMART" id="SM00952">
    <property type="entry name" value="RAP"/>
    <property type="match status" value="1"/>
</dbReference>
<comment type="subcellular location">
    <subcellularLocation>
        <location evidence="1">Mitochondrion</location>
    </subcellularLocation>
</comment>
<reference evidence="5" key="3">
    <citation type="submission" date="2025-09" db="UniProtKB">
        <authorList>
            <consortium name="Ensembl"/>
        </authorList>
    </citation>
    <scope>IDENTIFICATION</scope>
</reference>
<dbReference type="AlphaFoldDB" id="A0AAY3ZYE7"/>
<dbReference type="GeneID" id="114784654"/>
<dbReference type="InterPro" id="IPR013584">
    <property type="entry name" value="RAP"/>
</dbReference>
<dbReference type="GO" id="GO:0000963">
    <property type="term" value="P:mitochondrial RNA processing"/>
    <property type="evidence" value="ECO:0007669"/>
    <property type="project" value="TreeGrafter"/>
</dbReference>
<accession>A0AAY3ZYE7</accession>
<feature type="domain" description="RAP" evidence="4">
    <location>
        <begin position="595"/>
        <end position="653"/>
    </location>
</feature>
<evidence type="ECO:0000256" key="2">
    <source>
        <dbReference type="ARBA" id="ARBA00023128"/>
    </source>
</evidence>
<name>A0AAY3ZYE7_9TELE</name>
<evidence type="ECO:0000256" key="3">
    <source>
        <dbReference type="SAM" id="SignalP"/>
    </source>
</evidence>